<feature type="compositionally biased region" description="Low complexity" evidence="1">
    <location>
        <begin position="561"/>
        <end position="571"/>
    </location>
</feature>
<comment type="caution">
    <text evidence="6">The sequence shown here is derived from an EMBL/GenBank/DDBJ whole genome shotgun (WGS) entry which is preliminary data.</text>
</comment>
<dbReference type="Pfam" id="PF24586">
    <property type="entry name" value="DUF7611"/>
    <property type="match status" value="1"/>
</dbReference>
<dbReference type="InterPro" id="IPR056033">
    <property type="entry name" value="DUF7614"/>
</dbReference>
<feature type="region of interest" description="Disordered" evidence="1">
    <location>
        <begin position="613"/>
        <end position="644"/>
    </location>
</feature>
<name>A0AAN7TFP8_9PEZI</name>
<dbReference type="Pfam" id="PF24587">
    <property type="entry name" value="DUF7612"/>
    <property type="match status" value="1"/>
</dbReference>
<feature type="compositionally biased region" description="Basic and acidic residues" evidence="1">
    <location>
        <begin position="21"/>
        <end position="30"/>
    </location>
</feature>
<evidence type="ECO:0000313" key="7">
    <source>
        <dbReference type="Proteomes" id="UP001310890"/>
    </source>
</evidence>
<feature type="domain" description="DUF7614" evidence="5">
    <location>
        <begin position="1258"/>
        <end position="1391"/>
    </location>
</feature>
<feature type="domain" description="DUF7613" evidence="4">
    <location>
        <begin position="1093"/>
        <end position="1252"/>
    </location>
</feature>
<dbReference type="InterPro" id="IPR056031">
    <property type="entry name" value="DUF7612"/>
</dbReference>
<feature type="region of interest" description="Disordered" evidence="1">
    <location>
        <begin position="84"/>
        <end position="356"/>
    </location>
</feature>
<dbReference type="Proteomes" id="UP001310890">
    <property type="component" value="Unassembled WGS sequence"/>
</dbReference>
<organism evidence="6 7">
    <name type="scientific">Meristemomyces frigidus</name>
    <dbReference type="NCBI Taxonomy" id="1508187"/>
    <lineage>
        <taxon>Eukaryota</taxon>
        <taxon>Fungi</taxon>
        <taxon>Dikarya</taxon>
        <taxon>Ascomycota</taxon>
        <taxon>Pezizomycotina</taxon>
        <taxon>Dothideomycetes</taxon>
        <taxon>Dothideomycetidae</taxon>
        <taxon>Mycosphaerellales</taxon>
        <taxon>Teratosphaeriaceae</taxon>
        <taxon>Meristemomyces</taxon>
    </lineage>
</organism>
<feature type="compositionally biased region" description="Low complexity" evidence="1">
    <location>
        <begin position="291"/>
        <end position="304"/>
    </location>
</feature>
<feature type="compositionally biased region" description="Polar residues" evidence="1">
    <location>
        <begin position="379"/>
        <end position="389"/>
    </location>
</feature>
<feature type="compositionally biased region" description="Polar residues" evidence="1">
    <location>
        <begin position="469"/>
        <end position="479"/>
    </location>
</feature>
<gene>
    <name evidence="6" type="ORF">LTR62_001396</name>
</gene>
<protein>
    <submittedName>
        <fullName evidence="6">Uncharacterized protein</fullName>
    </submittedName>
</protein>
<evidence type="ECO:0000313" key="6">
    <source>
        <dbReference type="EMBL" id="KAK5107303.1"/>
    </source>
</evidence>
<feature type="compositionally biased region" description="Polar residues" evidence="1">
    <location>
        <begin position="425"/>
        <end position="435"/>
    </location>
</feature>
<feature type="domain" description="DUF7612" evidence="3">
    <location>
        <begin position="958"/>
        <end position="1089"/>
    </location>
</feature>
<dbReference type="Pfam" id="PF24589">
    <property type="entry name" value="DUF7614"/>
    <property type="match status" value="1"/>
</dbReference>
<evidence type="ECO:0000259" key="5">
    <source>
        <dbReference type="Pfam" id="PF24589"/>
    </source>
</evidence>
<dbReference type="EMBL" id="JAVRRL010000128">
    <property type="protein sequence ID" value="KAK5107303.1"/>
    <property type="molecule type" value="Genomic_DNA"/>
</dbReference>
<dbReference type="InterPro" id="IPR056030">
    <property type="entry name" value="DUF7611"/>
</dbReference>
<feature type="compositionally biased region" description="Basic and acidic residues" evidence="1">
    <location>
        <begin position="449"/>
        <end position="460"/>
    </location>
</feature>
<accession>A0AAN7TFP8</accession>
<feature type="region of interest" description="Disordered" evidence="1">
    <location>
        <begin position="372"/>
        <end position="577"/>
    </location>
</feature>
<proteinExistence type="predicted"/>
<dbReference type="Pfam" id="PF24588">
    <property type="entry name" value="DUF7613"/>
    <property type="match status" value="1"/>
</dbReference>
<evidence type="ECO:0000259" key="3">
    <source>
        <dbReference type="Pfam" id="PF24587"/>
    </source>
</evidence>
<feature type="compositionally biased region" description="Basic and acidic residues" evidence="1">
    <location>
        <begin position="399"/>
        <end position="410"/>
    </location>
</feature>
<evidence type="ECO:0000256" key="1">
    <source>
        <dbReference type="SAM" id="MobiDB-lite"/>
    </source>
</evidence>
<evidence type="ECO:0000259" key="2">
    <source>
        <dbReference type="Pfam" id="PF24586"/>
    </source>
</evidence>
<reference evidence="6" key="1">
    <citation type="submission" date="2023-08" db="EMBL/GenBank/DDBJ databases">
        <title>Black Yeasts Isolated from many extreme environments.</title>
        <authorList>
            <person name="Coleine C."/>
            <person name="Stajich J.E."/>
            <person name="Selbmann L."/>
        </authorList>
    </citation>
    <scope>NUCLEOTIDE SEQUENCE</scope>
    <source>
        <strain evidence="6">CCFEE 5401</strain>
    </source>
</reference>
<evidence type="ECO:0000259" key="4">
    <source>
        <dbReference type="Pfam" id="PF24588"/>
    </source>
</evidence>
<sequence>MADKDSSKIRSRGRSFLEKSKWGKVFKENDAPPVPGSGAAGKHVNSFKLNEDVVDFLKPSTEKSKPKLDVAIAKRWPEAHEVLQKGAEGRSSVVQTLGGQGQRPNVPPWTGYRRSRRREGLMVNFAKTAPDVIGEGGDEAPDPPAEISRRRVMVSRSVSAYKSSNTEDGISWPGSPPLSRPTSRQAAPGPAHGDQDDFRPSTLGRADTSHNEFSPPVQRKFATPPVEAVPHRPSLGRTPTGFSDKIAQLPLGQNDYESDEDMSSPPDRPAVDTGAPMLNKDWHFDSPVPLTASTVSSSRTVPTSQDPSSPLVVRRRDRDMQASEGMALRRASTLYTQDQQAGNQRQDLSAPLQPSGQFYDALSNLFASKLAPEDDSHVDTQLSPDSAVSATGHGPSPFEDPRYMKRRSGDAKAQQATPRHDTDSTGRSNDLTSVSYMRAGQQAVPQLYDEPRTRPSRDIRPSYMPAAQPSDTVQITQDSGRSRSRSPLQDRMLDSNAPSDIPKPIYAQSNGSSGDVNRFPASMPFHTNGGRPSPREGSSPEERHPARSQTSPEERFQAYRQSPHSSSPQSSLLGPANAARAATSPYIRGSSPADYFSATLDAQSQAARSTAAGLRVQDAARPGSAASSRSFSRPIPSAQPSAFSDATTDRALADFAARVAHMKGVFSLTAEKERPPSKCSPRLWLRAALWWYLKGKAGLERLLQQRAKAAEPLQELLLQPHVDLAKVWWIFSEHLDDDTGFDTSQTAQSPASASQLSEGTALLGRHIKSLCVSMQRSQLMPPHHSLIQGQSTTIWTEYPRFAPSAEAVLSGAVTRLPPTAFSTPGPSPIEALPLGDDHDIFCFGRFPVEVSVNTDEAETDRVNMPCFLTMLRGKHEFLPSIIVAAQSDLVSLTLGPRQIDQRGLSWHDVTWKASSCSLSIQLPRGFDLTVRMQDRDYRALSNMLEYARRIERSFKPLDDETLVHEAPLAELQYADSSGSDVFPTEKLPRCMALVFERTLEHRDGSGARKMHRGFRLLLVTDPAHKSLSSVSHDICGQSPLLFEFITDAAAQGTTAMVLRVLEDGRQCRMLLVFSDMAGRQALYDVLNGLSVSADEAIVSKVAITGLNIQSAAQTTNSSPISSHPALQPLQWQKLGITNYISDDSTSRIAATVASESLRLVVRHSAGCITDRLNLGKGELLFRLPCAAQAIPAIQILREPQEDLTMSIDVRQAPQEVVGAITGLSQLAQTHSTVRTFIFATADDLHTFQTSTTGFSVAYDGIASTFGIAHRMAMVPIYQKKQASSVRLQVVQRGNLTQVLAFMEDFVLADALCFQIRSTDTFERVKGDAKTKKWGVKFVDAKFRLHRPREKEKECGVVEGAGEERVRRRFVNLEGLEYAEEHDDITIGFETEGGELFDSLFVECEINVSDCS</sequence>
<feature type="compositionally biased region" description="Polar residues" evidence="1">
    <location>
        <begin position="333"/>
        <end position="356"/>
    </location>
</feature>
<dbReference type="InterPro" id="IPR056032">
    <property type="entry name" value="DUF7613"/>
</dbReference>
<feature type="domain" description="DUF7611" evidence="2">
    <location>
        <begin position="798"/>
        <end position="953"/>
    </location>
</feature>
<feature type="compositionally biased region" description="Low complexity" evidence="1">
    <location>
        <begin position="619"/>
        <end position="638"/>
    </location>
</feature>
<feature type="region of interest" description="Disordered" evidence="1">
    <location>
        <begin position="21"/>
        <end position="43"/>
    </location>
</feature>